<feature type="chain" id="PRO_5046923854" evidence="5">
    <location>
        <begin position="26"/>
        <end position="725"/>
    </location>
</feature>
<dbReference type="InterPro" id="IPR050253">
    <property type="entry name" value="Seed_Storage-Functional"/>
</dbReference>
<evidence type="ECO:0000256" key="3">
    <source>
        <dbReference type="ARBA" id="ARBA00023597"/>
    </source>
</evidence>
<feature type="region of interest" description="Disordered" evidence="4">
    <location>
        <begin position="202"/>
        <end position="224"/>
    </location>
</feature>
<dbReference type="Proteomes" id="UP000827889">
    <property type="component" value="Chromosome 1"/>
</dbReference>
<dbReference type="CDD" id="cd02244">
    <property type="entry name" value="cupin_7S_vicilin-like_N"/>
    <property type="match status" value="1"/>
</dbReference>
<evidence type="ECO:0000313" key="8">
    <source>
        <dbReference type="RefSeq" id="XP_048130226.1"/>
    </source>
</evidence>
<accession>A0ABM3H0V1</accession>
<reference evidence="7" key="1">
    <citation type="submission" date="2025-05" db="UniProtKB">
        <authorList>
            <consortium name="RefSeq"/>
        </authorList>
    </citation>
    <scope>NUCLEOTIDE SEQUENCE [LARGE SCALE GENOMIC DNA]</scope>
</reference>
<dbReference type="GeneID" id="115750301"/>
<comment type="similarity">
    <text evidence="3">Belongs to the 7S seed storage protein family.</text>
</comment>
<feature type="signal peptide" evidence="5">
    <location>
        <begin position="1"/>
        <end position="25"/>
    </location>
</feature>
<dbReference type="InterPro" id="IPR006045">
    <property type="entry name" value="Cupin_1"/>
</dbReference>
<proteinExistence type="inferred from homology"/>
<reference evidence="8" key="2">
    <citation type="submission" date="2025-08" db="UniProtKB">
        <authorList>
            <consortium name="RefSeq"/>
        </authorList>
    </citation>
    <scope>IDENTIFICATION</scope>
    <source>
        <tissue evidence="8">Leaf</tissue>
    </source>
</reference>
<keyword evidence="7" id="KW-1185">Reference proteome</keyword>
<evidence type="ECO:0000256" key="1">
    <source>
        <dbReference type="ARBA" id="ARBA00022729"/>
    </source>
</evidence>
<organism evidence="7 8">
    <name type="scientific">Rhodamnia argentea</name>
    <dbReference type="NCBI Taxonomy" id="178133"/>
    <lineage>
        <taxon>Eukaryota</taxon>
        <taxon>Viridiplantae</taxon>
        <taxon>Streptophyta</taxon>
        <taxon>Embryophyta</taxon>
        <taxon>Tracheophyta</taxon>
        <taxon>Spermatophyta</taxon>
        <taxon>Magnoliopsida</taxon>
        <taxon>eudicotyledons</taxon>
        <taxon>Gunneridae</taxon>
        <taxon>Pentapetalae</taxon>
        <taxon>rosids</taxon>
        <taxon>malvids</taxon>
        <taxon>Myrtales</taxon>
        <taxon>Myrtaceae</taxon>
        <taxon>Myrtoideae</taxon>
        <taxon>Myrteae</taxon>
        <taxon>Australasian group</taxon>
        <taxon>Rhodamnia</taxon>
    </lineage>
</organism>
<keyword evidence="2" id="KW-0758">Storage protein</keyword>
<evidence type="ECO:0000256" key="5">
    <source>
        <dbReference type="SAM" id="SignalP"/>
    </source>
</evidence>
<dbReference type="SUPFAM" id="SSF51182">
    <property type="entry name" value="RmlC-like cupins"/>
    <property type="match status" value="1"/>
</dbReference>
<dbReference type="InterPro" id="IPR014710">
    <property type="entry name" value="RmlC-like_jellyroll"/>
</dbReference>
<feature type="compositionally biased region" description="Basic and acidic residues" evidence="4">
    <location>
        <begin position="102"/>
        <end position="112"/>
    </location>
</feature>
<dbReference type="Gene3D" id="6.10.250.890">
    <property type="match status" value="1"/>
</dbReference>
<keyword evidence="1 5" id="KW-0732">Signal</keyword>
<dbReference type="Gene3D" id="2.60.120.10">
    <property type="entry name" value="Jelly Rolls"/>
    <property type="match status" value="2"/>
</dbReference>
<dbReference type="Pfam" id="PF00190">
    <property type="entry name" value="Cupin_1"/>
    <property type="match status" value="2"/>
</dbReference>
<name>A0ABM3H0V1_9MYRT</name>
<feature type="region of interest" description="Disordered" evidence="4">
    <location>
        <begin position="70"/>
        <end position="112"/>
    </location>
</feature>
<dbReference type="CDD" id="cd02245">
    <property type="entry name" value="cupin_7S_vicilin-like_C"/>
    <property type="match status" value="1"/>
</dbReference>
<feature type="compositionally biased region" description="Basic and acidic residues" evidence="4">
    <location>
        <begin position="70"/>
        <end position="83"/>
    </location>
</feature>
<evidence type="ECO:0000256" key="4">
    <source>
        <dbReference type="SAM" id="MobiDB-lite"/>
    </source>
</evidence>
<evidence type="ECO:0000313" key="7">
    <source>
        <dbReference type="Proteomes" id="UP000827889"/>
    </source>
</evidence>
<dbReference type="InterPro" id="IPR006792">
    <property type="entry name" value="Vicilin_N"/>
</dbReference>
<sequence length="725" mass="84124">MIFKVPPHLLSLLILFLSLCRTSLALRRDPEAAEVLRCLDECNDEDVQEYIACHKECELRYREREERREEEERPGSRELDPRWRSRRGRGGEGGGGEWEPEGPGREREPARGPRAEYDQCRRLCEPFKRREREQCWEQCEERERARERRRDREREREVDSGVWDPPADPSRYERCEHACERQAGGQQRQLCKFRCRQEREREERERPGGGDVNLSLATTTEDPQQQFRHCRRRCEQQHHREPQREQCRQECERQFREQRRGKRNPLEQEEEEEEMGEWRDNPYYFHSRMLRSRFRSEEGQIRVLERFDRRSDLLRGLKNYRLEIFEANPNTFVLPHHIDADCILVVLKGEGTITLVGQEKRESHHLERGDVIRVPAGTTVYFATGSGCDEQVLIAKLIQPANTPGKFEEFYPVGTENPESYYTVFSSEILESSLGTSIDQIGRLFGQQRQGVIIRASEEQLQALSEHRGKSKKKKGHGSNGPFNLLGQKPIYSNEFGRFFQASPEEFKQLQDSGVSVTFAEVNQGSIMVPHYNSKSMTVVLVVEGYGWFEMACPHLGRARRRWWSVGGREQEEEEEQGGGARYEKVTSLLSPGDVFVIPAGHPIAIAAEQDGNLSMVGFGINARENQRIFLAGKENMINQMDREAKELSFDIPAREVDRVFGNQEESYFVSSQPQPRTKRREHREPEGSRQHQQSERMDRGDIVGSEGSPTSSPVAPILDLAGLF</sequence>
<dbReference type="InterPro" id="IPR011051">
    <property type="entry name" value="RmlC_Cupin_sf"/>
</dbReference>
<dbReference type="PANTHER" id="PTHR31189">
    <property type="entry name" value="OS03G0336100 PROTEIN-RELATED"/>
    <property type="match status" value="1"/>
</dbReference>
<feature type="region of interest" description="Disordered" evidence="4">
    <location>
        <begin position="663"/>
        <end position="725"/>
    </location>
</feature>
<evidence type="ECO:0000259" key="6">
    <source>
        <dbReference type="SMART" id="SM00835"/>
    </source>
</evidence>
<feature type="compositionally biased region" description="Polar residues" evidence="4">
    <location>
        <begin position="664"/>
        <end position="676"/>
    </location>
</feature>
<feature type="domain" description="Cupin type-1" evidence="6">
    <location>
        <begin position="287"/>
        <end position="442"/>
    </location>
</feature>
<keyword evidence="2" id="KW-0708">Seed storage protein</keyword>
<dbReference type="PANTHER" id="PTHR31189:SF41">
    <property type="entry name" value="VICILIN C72"/>
    <property type="match status" value="1"/>
</dbReference>
<feature type="domain" description="Cupin type-1" evidence="6">
    <location>
        <begin position="483"/>
        <end position="658"/>
    </location>
</feature>
<evidence type="ECO:0000256" key="2">
    <source>
        <dbReference type="ARBA" id="ARBA00023129"/>
    </source>
</evidence>
<dbReference type="SMART" id="SM00835">
    <property type="entry name" value="Cupin_1"/>
    <property type="match status" value="2"/>
</dbReference>
<gene>
    <name evidence="8" type="primary">LOC115750301</name>
</gene>
<protein>
    <submittedName>
        <fullName evidence="8">Vicilin Jug r 2.0101</fullName>
    </submittedName>
</protein>
<dbReference type="RefSeq" id="XP_048130226.1">
    <property type="nucleotide sequence ID" value="XM_048274269.1"/>
</dbReference>
<feature type="compositionally biased region" description="Basic and acidic residues" evidence="4">
    <location>
        <begin position="683"/>
        <end position="702"/>
    </location>
</feature>
<dbReference type="Pfam" id="PF04702">
    <property type="entry name" value="Vicilin_N"/>
    <property type="match status" value="1"/>
</dbReference>